<protein>
    <submittedName>
        <fullName evidence="1">Uncharacterized protein</fullName>
    </submittedName>
</protein>
<reference evidence="1" key="1">
    <citation type="submission" date="2021-03" db="EMBL/GenBank/DDBJ databases">
        <title>Draft genome sequence of rust myrtle Austropuccinia psidii MF-1, a brazilian biotype.</title>
        <authorList>
            <person name="Quecine M.C."/>
            <person name="Pachon D.M.R."/>
            <person name="Bonatelli M.L."/>
            <person name="Correr F.H."/>
            <person name="Franceschini L.M."/>
            <person name="Leite T.F."/>
            <person name="Margarido G.R.A."/>
            <person name="Almeida C.A."/>
            <person name="Ferrarezi J.A."/>
            <person name="Labate C.A."/>
        </authorList>
    </citation>
    <scope>NUCLEOTIDE SEQUENCE</scope>
    <source>
        <strain evidence="1">MF-1</strain>
    </source>
</reference>
<gene>
    <name evidence="1" type="ORF">O181_061967</name>
</gene>
<evidence type="ECO:0000313" key="1">
    <source>
        <dbReference type="EMBL" id="MBW0522252.1"/>
    </source>
</evidence>
<evidence type="ECO:0000313" key="2">
    <source>
        <dbReference type="Proteomes" id="UP000765509"/>
    </source>
</evidence>
<dbReference type="EMBL" id="AVOT02029415">
    <property type="protein sequence ID" value="MBW0522252.1"/>
    <property type="molecule type" value="Genomic_DNA"/>
</dbReference>
<keyword evidence="2" id="KW-1185">Reference proteome</keyword>
<name>A0A9Q3HZX7_9BASI</name>
<accession>A0A9Q3HZX7</accession>
<proteinExistence type="predicted"/>
<sequence length="73" mass="8343">MITQNRHILRWMIDIQEYRGNMSIVIKAGNIHQHSDGLSRWELPNTPYNPSYGPANAEAQIPIEVINITDDGK</sequence>
<comment type="caution">
    <text evidence="1">The sequence shown here is derived from an EMBL/GenBank/DDBJ whole genome shotgun (WGS) entry which is preliminary data.</text>
</comment>
<organism evidence="1 2">
    <name type="scientific">Austropuccinia psidii MF-1</name>
    <dbReference type="NCBI Taxonomy" id="1389203"/>
    <lineage>
        <taxon>Eukaryota</taxon>
        <taxon>Fungi</taxon>
        <taxon>Dikarya</taxon>
        <taxon>Basidiomycota</taxon>
        <taxon>Pucciniomycotina</taxon>
        <taxon>Pucciniomycetes</taxon>
        <taxon>Pucciniales</taxon>
        <taxon>Sphaerophragmiaceae</taxon>
        <taxon>Austropuccinia</taxon>
    </lineage>
</organism>
<dbReference type="Proteomes" id="UP000765509">
    <property type="component" value="Unassembled WGS sequence"/>
</dbReference>
<dbReference type="AlphaFoldDB" id="A0A9Q3HZX7"/>